<comment type="caution">
    <text evidence="2">The sequence shown here is derived from an EMBL/GenBank/DDBJ whole genome shotgun (WGS) entry which is preliminary data.</text>
</comment>
<feature type="transmembrane region" description="Helical" evidence="1">
    <location>
        <begin position="12"/>
        <end position="34"/>
    </location>
</feature>
<dbReference type="Proteomes" id="UP000321746">
    <property type="component" value="Unassembled WGS sequence"/>
</dbReference>
<protein>
    <recommendedName>
        <fullName evidence="4">DUF3098 domain-containing protein</fullName>
    </recommendedName>
</protein>
<gene>
    <name evidence="2" type="ORF">AOE01nite_08640</name>
</gene>
<evidence type="ECO:0008006" key="4">
    <source>
        <dbReference type="Google" id="ProtNLM"/>
    </source>
</evidence>
<keyword evidence="1" id="KW-0472">Membrane</keyword>
<name>A0A511XI70_9PROT</name>
<evidence type="ECO:0000256" key="1">
    <source>
        <dbReference type="SAM" id="Phobius"/>
    </source>
</evidence>
<accession>A0A511XI70</accession>
<evidence type="ECO:0000313" key="3">
    <source>
        <dbReference type="Proteomes" id="UP000321746"/>
    </source>
</evidence>
<keyword evidence="3" id="KW-1185">Reference proteome</keyword>
<dbReference type="RefSeq" id="WP_146886418.1">
    <property type="nucleotide sequence ID" value="NZ_BJYG01000007.1"/>
</dbReference>
<proteinExistence type="predicted"/>
<dbReference type="AlphaFoldDB" id="A0A511XI70"/>
<dbReference type="OrthoDB" id="7221204at2"/>
<keyword evidence="1" id="KW-1133">Transmembrane helix</keyword>
<sequence length="88" mass="9753">MAPDEPNYLRRLCIILGSLFLGFTLVVLSGWQLIYNPGSGDAWWLWSLRRVPLVLGVVLLLTGFVLLRKPVGTDPSLPEDDVDNMDGA</sequence>
<feature type="transmembrane region" description="Helical" evidence="1">
    <location>
        <begin position="46"/>
        <end position="67"/>
    </location>
</feature>
<reference evidence="2 3" key="1">
    <citation type="submission" date="2019-07" db="EMBL/GenBank/DDBJ databases">
        <title>Whole genome shotgun sequence of Acetobacter oeni NBRC 105207.</title>
        <authorList>
            <person name="Hosoyama A."/>
            <person name="Uohara A."/>
            <person name="Ohji S."/>
            <person name="Ichikawa N."/>
        </authorList>
    </citation>
    <scope>NUCLEOTIDE SEQUENCE [LARGE SCALE GENOMIC DNA]</scope>
    <source>
        <strain evidence="2 3">NBRC 105207</strain>
    </source>
</reference>
<evidence type="ECO:0000313" key="2">
    <source>
        <dbReference type="EMBL" id="GEN62640.1"/>
    </source>
</evidence>
<keyword evidence="1" id="KW-0812">Transmembrane</keyword>
<dbReference type="EMBL" id="BJYG01000007">
    <property type="protein sequence ID" value="GEN62640.1"/>
    <property type="molecule type" value="Genomic_DNA"/>
</dbReference>
<organism evidence="2 3">
    <name type="scientific">Acetobacter oeni</name>
    <dbReference type="NCBI Taxonomy" id="304077"/>
    <lineage>
        <taxon>Bacteria</taxon>
        <taxon>Pseudomonadati</taxon>
        <taxon>Pseudomonadota</taxon>
        <taxon>Alphaproteobacteria</taxon>
        <taxon>Acetobacterales</taxon>
        <taxon>Acetobacteraceae</taxon>
        <taxon>Acetobacter</taxon>
    </lineage>
</organism>